<organism evidence="1 2">
    <name type="scientific">Lysinibacillus mangiferihumi</name>
    <dbReference type="NCBI Taxonomy" id="1130819"/>
    <lineage>
        <taxon>Bacteria</taxon>
        <taxon>Bacillati</taxon>
        <taxon>Bacillota</taxon>
        <taxon>Bacilli</taxon>
        <taxon>Bacillales</taxon>
        <taxon>Bacillaceae</taxon>
        <taxon>Lysinibacillus</taxon>
    </lineage>
</organism>
<gene>
    <name evidence="1" type="ORF">FC756_23300</name>
</gene>
<reference evidence="1 2" key="1">
    <citation type="submission" date="2019-04" db="EMBL/GenBank/DDBJ databases">
        <title>Lysinibacillus genome sequencing.</title>
        <authorList>
            <person name="Dunlap C."/>
        </authorList>
    </citation>
    <scope>NUCLEOTIDE SEQUENCE [LARGE SCALE GENOMIC DNA]</scope>
    <source>
        <strain evidence="1 2">CCTCC AB 2010389</strain>
    </source>
</reference>
<dbReference type="AlphaFoldDB" id="A0A4U2XZU1"/>
<keyword evidence="2" id="KW-1185">Reference proteome</keyword>
<comment type="caution">
    <text evidence="1">The sequence shown here is derived from an EMBL/GenBank/DDBJ whole genome shotgun (WGS) entry which is preliminary data.</text>
</comment>
<protein>
    <submittedName>
        <fullName evidence="1">Uncharacterized protein</fullName>
    </submittedName>
</protein>
<sequence>MATQSFLSDFKFTAKSGKNILEAIENSKTNEHVFSQKVTVVKDKEVINKMMDSLLGARGN</sequence>
<dbReference type="Proteomes" id="UP000308744">
    <property type="component" value="Unassembled WGS sequence"/>
</dbReference>
<evidence type="ECO:0000313" key="1">
    <source>
        <dbReference type="EMBL" id="TKI53556.1"/>
    </source>
</evidence>
<dbReference type="RefSeq" id="WP_107896192.1">
    <property type="nucleotide sequence ID" value="NZ_PYWM01000018.1"/>
</dbReference>
<evidence type="ECO:0000313" key="2">
    <source>
        <dbReference type="Proteomes" id="UP000308744"/>
    </source>
</evidence>
<proteinExistence type="predicted"/>
<accession>A0A4U2XZU1</accession>
<dbReference type="EMBL" id="SZPU01000107">
    <property type="protein sequence ID" value="TKI53556.1"/>
    <property type="molecule type" value="Genomic_DNA"/>
</dbReference>
<name>A0A4U2XZU1_9BACI</name>